<dbReference type="InterPro" id="IPR008271">
    <property type="entry name" value="Ser/Thr_kinase_AS"/>
</dbReference>
<evidence type="ECO:0000256" key="7">
    <source>
        <dbReference type="ARBA" id="ARBA00047899"/>
    </source>
</evidence>
<evidence type="ECO:0000256" key="1">
    <source>
        <dbReference type="ARBA" id="ARBA00012513"/>
    </source>
</evidence>
<comment type="caution">
    <text evidence="11">The sequence shown here is derived from an EMBL/GenBank/DDBJ whole genome shotgun (WGS) entry which is preliminary data.</text>
</comment>
<keyword evidence="6" id="KW-0067">ATP-binding</keyword>
<feature type="domain" description="Protein kinase" evidence="10">
    <location>
        <begin position="382"/>
        <end position="667"/>
    </location>
</feature>
<evidence type="ECO:0000313" key="11">
    <source>
        <dbReference type="EMBL" id="KAL2061764.1"/>
    </source>
</evidence>
<dbReference type="SUPFAM" id="SSF56112">
    <property type="entry name" value="Protein kinase-like (PK-like)"/>
    <property type="match status" value="1"/>
</dbReference>
<evidence type="ECO:0000256" key="3">
    <source>
        <dbReference type="ARBA" id="ARBA00022679"/>
    </source>
</evidence>
<evidence type="ECO:0000256" key="9">
    <source>
        <dbReference type="SAM" id="MobiDB-lite"/>
    </source>
</evidence>
<dbReference type="EMBL" id="JAZHXI010000018">
    <property type="protein sequence ID" value="KAL2061764.1"/>
    <property type="molecule type" value="Genomic_DNA"/>
</dbReference>
<dbReference type="PROSITE" id="PS50011">
    <property type="entry name" value="PROTEIN_KINASE_DOM"/>
    <property type="match status" value="1"/>
</dbReference>
<dbReference type="SMART" id="SM00220">
    <property type="entry name" value="S_TKc"/>
    <property type="match status" value="1"/>
</dbReference>
<dbReference type="InterPro" id="IPR011009">
    <property type="entry name" value="Kinase-like_dom_sf"/>
</dbReference>
<feature type="region of interest" description="Disordered" evidence="9">
    <location>
        <begin position="336"/>
        <end position="365"/>
    </location>
</feature>
<dbReference type="Pfam" id="PF00069">
    <property type="entry name" value="Pkinase"/>
    <property type="match status" value="1"/>
</dbReference>
<dbReference type="Gene3D" id="3.30.200.20">
    <property type="entry name" value="Phosphorylase Kinase, domain 1"/>
    <property type="match status" value="1"/>
</dbReference>
<evidence type="ECO:0000259" key="10">
    <source>
        <dbReference type="PROSITE" id="PS50011"/>
    </source>
</evidence>
<dbReference type="Gene3D" id="1.10.510.10">
    <property type="entry name" value="Transferase(Phosphotransferase) domain 1"/>
    <property type="match status" value="1"/>
</dbReference>
<dbReference type="InterPro" id="IPR050660">
    <property type="entry name" value="NEK_Ser/Thr_kinase"/>
</dbReference>
<accession>A0ABR4BVV5</accession>
<comment type="catalytic activity">
    <reaction evidence="7">
        <text>L-threonyl-[protein] + ATP = O-phospho-L-threonyl-[protein] + ADP + H(+)</text>
        <dbReference type="Rhea" id="RHEA:46608"/>
        <dbReference type="Rhea" id="RHEA-COMP:11060"/>
        <dbReference type="Rhea" id="RHEA-COMP:11605"/>
        <dbReference type="ChEBI" id="CHEBI:15378"/>
        <dbReference type="ChEBI" id="CHEBI:30013"/>
        <dbReference type="ChEBI" id="CHEBI:30616"/>
        <dbReference type="ChEBI" id="CHEBI:61977"/>
        <dbReference type="ChEBI" id="CHEBI:456216"/>
        <dbReference type="EC" id="2.7.11.1"/>
    </reaction>
</comment>
<keyword evidence="2" id="KW-0723">Serine/threonine-protein kinase</keyword>
<feature type="compositionally biased region" description="Polar residues" evidence="9">
    <location>
        <begin position="340"/>
        <end position="350"/>
    </location>
</feature>
<dbReference type="PANTHER" id="PTHR43671">
    <property type="entry name" value="SERINE/THREONINE-PROTEIN KINASE NEK"/>
    <property type="match status" value="1"/>
</dbReference>
<dbReference type="InterPro" id="IPR000719">
    <property type="entry name" value="Prot_kinase_dom"/>
</dbReference>
<evidence type="ECO:0000313" key="12">
    <source>
        <dbReference type="Proteomes" id="UP001595075"/>
    </source>
</evidence>
<organism evidence="11 12">
    <name type="scientific">Oculimacula yallundae</name>
    <dbReference type="NCBI Taxonomy" id="86028"/>
    <lineage>
        <taxon>Eukaryota</taxon>
        <taxon>Fungi</taxon>
        <taxon>Dikarya</taxon>
        <taxon>Ascomycota</taxon>
        <taxon>Pezizomycotina</taxon>
        <taxon>Leotiomycetes</taxon>
        <taxon>Helotiales</taxon>
        <taxon>Ploettnerulaceae</taxon>
        <taxon>Oculimacula</taxon>
    </lineage>
</organism>
<keyword evidence="3" id="KW-0808">Transferase</keyword>
<evidence type="ECO:0000256" key="6">
    <source>
        <dbReference type="ARBA" id="ARBA00022840"/>
    </source>
</evidence>
<sequence length="693" mass="78833">MAPQPKPLASAGFLRSEVFLNHLKGNGRPPTDDQESRAVHTSSPNVAPNLENVDENHIITLEEPYVHNQQSSTVLEGDYKKLKFTQYKEEPDDETNRAALIKRSQPPVPIENILADDYDFPEQLGHISLKEKEILEAGSGDGSWGVFRCEHPSCWDVKDKFRFNVFADLANHYKNSHPAQIELETIPCGYDSCRRSEDPFTRKDAYRDHLREWHLEDMLKRHRRKHREEEWWGSRIVSPVWWRCVRCLGPSIVVQRDGWTCKTCNQDCEAERVQIRKAIIENTVPKAGNLSEEFSIVAPRQYADTSTQKIVAASAISQDATSSSSTIKIKAPIEEADTQEFATSQTTRSDPGQHSESRKSSEPKSAVDFSHFEYTSHKIVPFTTVKQLGHGSLGSVDAVRHSGDLNGVLLARKVIRLPNMARKRLLPLIQQEVSVLRELRHKHIIQVISTYETMSSPRQFGILLFPAGDEDLSHYLERVCEDDFPEKDLRCLEKWQYCLASAVAYIHSRNVRHKDIKPSNVICKGGEVYLTDFGSAHQFSAGLTSSTEGYAAGITKMYSAPEVISLDRRGRPADIYSLGCVFAEMATVVGRRAIEDFHEFRSEPIPDEPDRMTLCYYATAHKLGEWFESDREPWSSYPLIQKMLAEDQLLRPSAEKVLSVLVEHERFSECSCRFVSDRDFKPLLYADSKVNSM</sequence>
<keyword evidence="5" id="KW-0418">Kinase</keyword>
<dbReference type="Proteomes" id="UP001595075">
    <property type="component" value="Unassembled WGS sequence"/>
</dbReference>
<dbReference type="EC" id="2.7.11.1" evidence="1"/>
<proteinExistence type="predicted"/>
<evidence type="ECO:0000256" key="4">
    <source>
        <dbReference type="ARBA" id="ARBA00022741"/>
    </source>
</evidence>
<gene>
    <name evidence="11" type="ORF">VTL71DRAFT_7142</name>
</gene>
<feature type="compositionally biased region" description="Basic and acidic residues" evidence="9">
    <location>
        <begin position="351"/>
        <end position="362"/>
    </location>
</feature>
<evidence type="ECO:0000256" key="8">
    <source>
        <dbReference type="ARBA" id="ARBA00048679"/>
    </source>
</evidence>
<reference evidence="11 12" key="1">
    <citation type="journal article" date="2024" name="Commun. Biol.">
        <title>Comparative genomic analysis of thermophilic fungi reveals convergent evolutionary adaptations and gene losses.</title>
        <authorList>
            <person name="Steindorff A.S."/>
            <person name="Aguilar-Pontes M.V."/>
            <person name="Robinson A.J."/>
            <person name="Andreopoulos B."/>
            <person name="LaButti K."/>
            <person name="Kuo A."/>
            <person name="Mondo S."/>
            <person name="Riley R."/>
            <person name="Otillar R."/>
            <person name="Haridas S."/>
            <person name="Lipzen A."/>
            <person name="Grimwood J."/>
            <person name="Schmutz J."/>
            <person name="Clum A."/>
            <person name="Reid I.D."/>
            <person name="Moisan M.C."/>
            <person name="Butler G."/>
            <person name="Nguyen T.T.M."/>
            <person name="Dewar K."/>
            <person name="Conant G."/>
            <person name="Drula E."/>
            <person name="Henrissat B."/>
            <person name="Hansel C."/>
            <person name="Singer S."/>
            <person name="Hutchinson M.I."/>
            <person name="de Vries R.P."/>
            <person name="Natvig D.O."/>
            <person name="Powell A.J."/>
            <person name="Tsang A."/>
            <person name="Grigoriev I.V."/>
        </authorList>
    </citation>
    <scope>NUCLEOTIDE SEQUENCE [LARGE SCALE GENOMIC DNA]</scope>
    <source>
        <strain evidence="11 12">CBS 494.80</strain>
    </source>
</reference>
<keyword evidence="4" id="KW-0547">Nucleotide-binding</keyword>
<evidence type="ECO:0000256" key="5">
    <source>
        <dbReference type="ARBA" id="ARBA00022777"/>
    </source>
</evidence>
<evidence type="ECO:0000256" key="2">
    <source>
        <dbReference type="ARBA" id="ARBA00022527"/>
    </source>
</evidence>
<dbReference type="PANTHER" id="PTHR43671:SF98">
    <property type="entry name" value="SERINE_THREONINE-PROTEIN KINASE NEK11"/>
    <property type="match status" value="1"/>
</dbReference>
<name>A0ABR4BVV5_9HELO</name>
<feature type="region of interest" description="Disordered" evidence="9">
    <location>
        <begin position="23"/>
        <end position="51"/>
    </location>
</feature>
<dbReference type="CDD" id="cd00180">
    <property type="entry name" value="PKc"/>
    <property type="match status" value="1"/>
</dbReference>
<comment type="catalytic activity">
    <reaction evidence="8">
        <text>L-seryl-[protein] + ATP = O-phospho-L-seryl-[protein] + ADP + H(+)</text>
        <dbReference type="Rhea" id="RHEA:17989"/>
        <dbReference type="Rhea" id="RHEA-COMP:9863"/>
        <dbReference type="Rhea" id="RHEA-COMP:11604"/>
        <dbReference type="ChEBI" id="CHEBI:15378"/>
        <dbReference type="ChEBI" id="CHEBI:29999"/>
        <dbReference type="ChEBI" id="CHEBI:30616"/>
        <dbReference type="ChEBI" id="CHEBI:83421"/>
        <dbReference type="ChEBI" id="CHEBI:456216"/>
        <dbReference type="EC" id="2.7.11.1"/>
    </reaction>
</comment>
<protein>
    <recommendedName>
        <fullName evidence="1">non-specific serine/threonine protein kinase</fullName>
        <ecNumber evidence="1">2.7.11.1</ecNumber>
    </recommendedName>
</protein>
<keyword evidence="12" id="KW-1185">Reference proteome</keyword>
<dbReference type="PROSITE" id="PS00108">
    <property type="entry name" value="PROTEIN_KINASE_ST"/>
    <property type="match status" value="1"/>
</dbReference>